<feature type="compositionally biased region" description="Acidic residues" evidence="1">
    <location>
        <begin position="374"/>
        <end position="407"/>
    </location>
</feature>
<reference evidence="2 3" key="1">
    <citation type="journal article" date="2020" name="Genome Biol. Evol.">
        <title>Comparative genomics of Sclerotiniaceae.</title>
        <authorList>
            <person name="Valero Jimenez C.A."/>
            <person name="Steentjes M."/>
            <person name="Scholten O.E."/>
            <person name="Van Kan J.A.L."/>
        </authorList>
    </citation>
    <scope>NUCLEOTIDE SEQUENCE [LARGE SCALE GENOMIC DNA]</scope>
    <source>
        <strain evidence="2 3">B1</strain>
    </source>
</reference>
<organism evidence="2 3">
    <name type="scientific">Botrytis deweyae</name>
    <dbReference type="NCBI Taxonomy" id="2478750"/>
    <lineage>
        <taxon>Eukaryota</taxon>
        <taxon>Fungi</taxon>
        <taxon>Dikarya</taxon>
        <taxon>Ascomycota</taxon>
        <taxon>Pezizomycotina</taxon>
        <taxon>Leotiomycetes</taxon>
        <taxon>Helotiales</taxon>
        <taxon>Sclerotiniaceae</taxon>
        <taxon>Botrytis</taxon>
    </lineage>
</organism>
<feature type="compositionally biased region" description="Acidic residues" evidence="1">
    <location>
        <begin position="452"/>
        <end position="467"/>
    </location>
</feature>
<dbReference type="GeneID" id="62236240"/>
<feature type="region of interest" description="Disordered" evidence="1">
    <location>
        <begin position="366"/>
        <end position="509"/>
    </location>
</feature>
<name>A0ABQ7IBH6_9HELO</name>
<dbReference type="RefSeq" id="XP_038806563.1">
    <property type="nucleotide sequence ID" value="XM_038957090.1"/>
</dbReference>
<gene>
    <name evidence="2" type="ORF">EAE98_009469</name>
</gene>
<keyword evidence="3" id="KW-1185">Reference proteome</keyword>
<evidence type="ECO:0000313" key="3">
    <source>
        <dbReference type="Proteomes" id="UP000783213"/>
    </source>
</evidence>
<sequence length="776" mass="86645">MDFFLGKVTQHAVNYAIRSGIGVTASFAIRQIPRILKTVDNNADYRELHELQERLNSKIKIVSPAIDMIELIAARGNTTLESAVSLTKSLRWDIQSLGMRLAKAASAAEVSLRNKTKAKTQAAHETEIREILRDIKKLLVKIEDAVPLINLAITTSGANLSTTLPATVSPSRLLQASNLLTAADHQYSRNPNRPVQVGTTLTLSLYMLFAGHAYRAHDEEGMRETTWKEVIHKAKVRLLRVPLRSTYGPSGQLHHSKEARDYLTAKDSSLISGEGKATEYAYQLEIIEDFDDDRVHTFEEGEPQPGPYGDVKLAGIREYLPIHQISKIFYADTGKILNIGNQDETNSPVLLLKRDINAMPPRRMMEGQETQNEWYDDGEDVPPEEYSEPNEESLEREGEEDDEFDIDEQLRRESMAPESPSKETKETPQETNTTWRLPHDLDPEWLALEVYTEAEDSESEEEFESESNGDSSYSRLNTSAEQTSTNDLTTNLSNLKISSPAPATPSKETHLLPRPISPMPLSFNHSESPTQPLQIDINLRSSLSLLEMLIRLTALQQFQQSTHLSVPDEFLTFFLHESSTTGAGGNDSERKRTRAMARKKVGFDPYDESPVKRHGEAYQPGYEDDGNDRYSRGGTPWDENLPLTPKWTRERSSTPQRSMASPIRSGYESDIRQSREMFSSPPPSSPISPYRSNSQPQFRQRREQGNGYRGNGVSGKSNGGPLERVYKERGGGTLSARASPLGKGGSLEKSPTPESSKLVASIEGGEEDGGKERGVR</sequence>
<accession>A0ABQ7IBH6</accession>
<comment type="caution">
    <text evidence="2">The sequence shown here is derived from an EMBL/GenBank/DDBJ whole genome shotgun (WGS) entry which is preliminary data.</text>
</comment>
<dbReference type="InterPro" id="IPR008812">
    <property type="entry name" value="Ran_GTP-bd-rel"/>
</dbReference>
<evidence type="ECO:0000256" key="1">
    <source>
        <dbReference type="SAM" id="MobiDB-lite"/>
    </source>
</evidence>
<feature type="compositionally biased region" description="Basic and acidic residues" evidence="1">
    <location>
        <begin position="408"/>
        <end position="428"/>
    </location>
</feature>
<feature type="compositionally biased region" description="Polar residues" evidence="1">
    <location>
        <begin position="473"/>
        <end position="482"/>
    </location>
</feature>
<feature type="compositionally biased region" description="Low complexity" evidence="1">
    <location>
        <begin position="483"/>
        <end position="495"/>
    </location>
</feature>
<proteinExistence type="predicted"/>
<feature type="region of interest" description="Disordered" evidence="1">
    <location>
        <begin position="603"/>
        <end position="776"/>
    </location>
</feature>
<dbReference type="Proteomes" id="UP000783213">
    <property type="component" value="Unassembled WGS sequence"/>
</dbReference>
<dbReference type="PANTHER" id="PTHR31010">
    <property type="entry name" value="RAN-SPECIFIC GTPASE-ACTIVATING PROTEIN 30-RELATED"/>
    <property type="match status" value="1"/>
</dbReference>
<dbReference type="Pfam" id="PF05508">
    <property type="entry name" value="Ran-binding"/>
    <property type="match status" value="1"/>
</dbReference>
<evidence type="ECO:0008006" key="4">
    <source>
        <dbReference type="Google" id="ProtNLM"/>
    </source>
</evidence>
<dbReference type="EMBL" id="RCSX01000028">
    <property type="protein sequence ID" value="KAF7919149.1"/>
    <property type="molecule type" value="Genomic_DNA"/>
</dbReference>
<evidence type="ECO:0000313" key="2">
    <source>
        <dbReference type="EMBL" id="KAF7919149.1"/>
    </source>
</evidence>
<dbReference type="PANTHER" id="PTHR31010:SF2">
    <property type="entry name" value="RAN-SPECIFIC GTPASE-ACTIVATING PROTEIN 30"/>
    <property type="match status" value="1"/>
</dbReference>
<protein>
    <recommendedName>
        <fullName evidence="4">Ran-binding-domain-containing protein</fullName>
    </recommendedName>
</protein>